<evidence type="ECO:0000259" key="4">
    <source>
        <dbReference type="PROSITE" id="PS50948"/>
    </source>
</evidence>
<reference evidence="5 6" key="1">
    <citation type="submission" date="2018-08" db="EMBL/GenBank/DDBJ databases">
        <title>Aphanomyces genome sequencing and annotation.</title>
        <authorList>
            <person name="Minardi D."/>
            <person name="Oidtmann B."/>
            <person name="Van Der Giezen M."/>
            <person name="Studholme D.J."/>
        </authorList>
    </citation>
    <scope>NUCLEOTIDE SEQUENCE [LARGE SCALE GENOMIC DNA]</scope>
    <source>
        <strain evidence="5 6">197901</strain>
    </source>
</reference>
<evidence type="ECO:0000256" key="3">
    <source>
        <dbReference type="SAM" id="SignalP"/>
    </source>
</evidence>
<gene>
    <name evidence="5" type="ORF">DYB31_009563</name>
</gene>
<dbReference type="InterPro" id="IPR000177">
    <property type="entry name" value="Apple"/>
</dbReference>
<sequence>MHLSVPVLYIFFLPSVTWLSTRLVVWQGAVGNDQRTQSCGPLDRTRHVELDSHFNLPPPAHIMSRGLLLAVIAAISVFSAINLSDAAATCSAIEDNTDYAGNDIAQTTQASASNCCTDCGNTPGCKAFSWEAGTCYLKSQPSNKVSTPGSRAAIVNLPAATCSAILENTDLPGNDIGDPLQLPTVGLCCTFCANTNGCIAYVWVLRNTVGTCLLKSSKGTPSSYQGARAAYLDSSITPPPTPSPPPSGMCGVVERDVDYPFNDIISTQRSNYNDCCADCQATPGCSLYVWGTTDGGTCFLKSKKGDRVSSPGARTADLTVTGPITPLPNVQSAVYGTNPLPTIAYNYISAAQWIDQSIMTAVISQVERFEAANLANNFSHATGPFQVFALESVIDMNVYINVTSQGECATLTAAYGNNFFTYWPQHLYCLVHINSMASSLQMLTASGVAIVYPQNSDPAFVASTVANVATNADCVTACATKRNCAGVEYSSANRNCVLYQPRASTFPDVSAGWVYNPISNVDNAGVQYSQMTLAALPNTYIKESIPGVASLQACASSAKSKSYTLFAFNSATRVCVYYAPTPSPTKALSLVNTPLVAVVLSGTFGADVASGAMAASTAADCYKLCVPSLNLCFASVFDSASNTCTYVKPSFDASSTLGWIIPKTLPDSMATVSQVDFYFTAHQDDHELFMSAPIYYSIKSPTTKSVFVYMSAGDASRTDGWWQARETGTLAASKTWVNIFGLYSPVSVSSTVLFNGHHIQKIVVGNTVHYFLRLSEANLELVLNKNQQKAPLDQPNEPYANAQAVKNVLKSIIVAEATKVAKVTASYSNYLIDPSEDHVLHVATGRVTAELLNADSLFKTCVSQTPFFGYQYWLDAVNMKDPEKISQRAVWLGLGVGIFNQHGDQTWSDHSPALGRTYTGNAVIKTAACAF</sequence>
<evidence type="ECO:0000256" key="2">
    <source>
        <dbReference type="ARBA" id="ARBA00023157"/>
    </source>
</evidence>
<evidence type="ECO:0000313" key="5">
    <source>
        <dbReference type="EMBL" id="RHZ40990.1"/>
    </source>
</evidence>
<dbReference type="InterPro" id="IPR003609">
    <property type="entry name" value="Pan_app"/>
</dbReference>
<organism evidence="5 6">
    <name type="scientific">Aphanomyces astaci</name>
    <name type="common">Crayfish plague agent</name>
    <dbReference type="NCBI Taxonomy" id="112090"/>
    <lineage>
        <taxon>Eukaryota</taxon>
        <taxon>Sar</taxon>
        <taxon>Stramenopiles</taxon>
        <taxon>Oomycota</taxon>
        <taxon>Saprolegniomycetes</taxon>
        <taxon>Saprolegniales</taxon>
        <taxon>Verrucalvaceae</taxon>
        <taxon>Aphanomyces</taxon>
    </lineage>
</organism>
<dbReference type="CDD" id="cd01100">
    <property type="entry name" value="APPLE_Factor_XI_like"/>
    <property type="match status" value="3"/>
</dbReference>
<keyword evidence="2" id="KW-1015">Disulfide bond</keyword>
<feature type="signal peptide" evidence="3">
    <location>
        <begin position="1"/>
        <end position="18"/>
    </location>
</feature>
<evidence type="ECO:0000313" key="6">
    <source>
        <dbReference type="Proteomes" id="UP000266196"/>
    </source>
</evidence>
<dbReference type="PANTHER" id="PTHR33946">
    <property type="match status" value="1"/>
</dbReference>
<dbReference type="SMART" id="SM00223">
    <property type="entry name" value="APPLE"/>
    <property type="match status" value="2"/>
</dbReference>
<keyword evidence="1" id="KW-0677">Repeat</keyword>
<accession>A0A397G0U1</accession>
<proteinExistence type="predicted"/>
<dbReference type="VEuPathDB" id="FungiDB:H257_12403"/>
<comment type="caution">
    <text evidence="5">The sequence shown here is derived from an EMBL/GenBank/DDBJ whole genome shotgun (WGS) entry which is preliminary data.</text>
</comment>
<dbReference type="Pfam" id="PF14295">
    <property type="entry name" value="PAN_4"/>
    <property type="match status" value="4"/>
</dbReference>
<evidence type="ECO:0000256" key="1">
    <source>
        <dbReference type="ARBA" id="ARBA00022737"/>
    </source>
</evidence>
<dbReference type="AlphaFoldDB" id="A0A397G0U1"/>
<protein>
    <recommendedName>
        <fullName evidence="4">Apple domain-containing protein</fullName>
    </recommendedName>
</protein>
<dbReference type="GO" id="GO:0006508">
    <property type="term" value="P:proteolysis"/>
    <property type="evidence" value="ECO:0007669"/>
    <property type="project" value="InterPro"/>
</dbReference>
<dbReference type="Proteomes" id="UP000266196">
    <property type="component" value="Unassembled WGS sequence"/>
</dbReference>
<dbReference type="PROSITE" id="PS50948">
    <property type="entry name" value="PAN"/>
    <property type="match status" value="1"/>
</dbReference>
<feature type="chain" id="PRO_5017314999" description="Apple domain-containing protein" evidence="3">
    <location>
        <begin position="19"/>
        <end position="931"/>
    </location>
</feature>
<dbReference type="Gene3D" id="3.50.4.10">
    <property type="entry name" value="Hepatocyte Growth Factor"/>
    <property type="match status" value="3"/>
</dbReference>
<keyword evidence="3" id="KW-0732">Signal</keyword>
<name>A0A397G0U1_APHAT</name>
<feature type="domain" description="Apple" evidence="4">
    <location>
        <begin position="90"/>
        <end position="162"/>
    </location>
</feature>
<dbReference type="GO" id="GO:0005576">
    <property type="term" value="C:extracellular region"/>
    <property type="evidence" value="ECO:0007669"/>
    <property type="project" value="InterPro"/>
</dbReference>
<dbReference type="EMBL" id="QUTE01001957">
    <property type="protein sequence ID" value="RHZ40990.1"/>
    <property type="molecule type" value="Genomic_DNA"/>
</dbReference>
<dbReference type="PANTHER" id="PTHR33946:SF4">
    <property type="entry name" value="COAGULATION FACTOR XI"/>
    <property type="match status" value="1"/>
</dbReference>